<dbReference type="Proteomes" id="UP001066276">
    <property type="component" value="Chromosome 1_2"/>
</dbReference>
<reference evidence="1" key="1">
    <citation type="journal article" date="2022" name="bioRxiv">
        <title>Sequencing and chromosome-scale assembly of the giantPleurodeles waltlgenome.</title>
        <authorList>
            <person name="Brown T."/>
            <person name="Elewa A."/>
            <person name="Iarovenko S."/>
            <person name="Subramanian E."/>
            <person name="Araus A.J."/>
            <person name="Petzold A."/>
            <person name="Susuki M."/>
            <person name="Suzuki K.-i.T."/>
            <person name="Hayashi T."/>
            <person name="Toyoda A."/>
            <person name="Oliveira C."/>
            <person name="Osipova E."/>
            <person name="Leigh N.D."/>
            <person name="Simon A."/>
            <person name="Yun M.H."/>
        </authorList>
    </citation>
    <scope>NUCLEOTIDE SEQUENCE</scope>
    <source>
        <strain evidence="1">20211129_DDA</strain>
        <tissue evidence="1">Liver</tissue>
    </source>
</reference>
<dbReference type="EMBL" id="JANPWB010000002">
    <property type="protein sequence ID" value="KAJ1207521.1"/>
    <property type="molecule type" value="Genomic_DNA"/>
</dbReference>
<keyword evidence="2" id="KW-1185">Reference proteome</keyword>
<gene>
    <name evidence="1" type="ORF">NDU88_002912</name>
</gene>
<accession>A0AAV7W462</accession>
<protein>
    <submittedName>
        <fullName evidence="1">Uncharacterized protein</fullName>
    </submittedName>
</protein>
<evidence type="ECO:0000313" key="1">
    <source>
        <dbReference type="EMBL" id="KAJ1207521.1"/>
    </source>
</evidence>
<sequence length="135" mass="14971">MQQGQCLSPPGRRLDRVFWLCSCPTFFGLPDRPRQSVYRIHPAAQIHQQSSVTRQRNEHSLLSSCLRLASCILWVPPSCLTASQPHSRTSRPRPTIPTGLSRLLAARSKKATKGSATRAGPFLVRTVGRGDRISV</sequence>
<organism evidence="1 2">
    <name type="scientific">Pleurodeles waltl</name>
    <name type="common">Iberian ribbed newt</name>
    <dbReference type="NCBI Taxonomy" id="8319"/>
    <lineage>
        <taxon>Eukaryota</taxon>
        <taxon>Metazoa</taxon>
        <taxon>Chordata</taxon>
        <taxon>Craniata</taxon>
        <taxon>Vertebrata</taxon>
        <taxon>Euteleostomi</taxon>
        <taxon>Amphibia</taxon>
        <taxon>Batrachia</taxon>
        <taxon>Caudata</taxon>
        <taxon>Salamandroidea</taxon>
        <taxon>Salamandridae</taxon>
        <taxon>Pleurodelinae</taxon>
        <taxon>Pleurodeles</taxon>
    </lineage>
</organism>
<comment type="caution">
    <text evidence="1">The sequence shown here is derived from an EMBL/GenBank/DDBJ whole genome shotgun (WGS) entry which is preliminary data.</text>
</comment>
<evidence type="ECO:0000313" key="2">
    <source>
        <dbReference type="Proteomes" id="UP001066276"/>
    </source>
</evidence>
<name>A0AAV7W462_PLEWA</name>
<proteinExistence type="predicted"/>
<dbReference type="AlphaFoldDB" id="A0AAV7W462"/>